<evidence type="ECO:0000313" key="2">
    <source>
        <dbReference type="EMBL" id="MBB3710547.1"/>
    </source>
</evidence>
<dbReference type="Proteomes" id="UP000576152">
    <property type="component" value="Unassembled WGS sequence"/>
</dbReference>
<dbReference type="RefSeq" id="WP_183468834.1">
    <property type="nucleotide sequence ID" value="NZ_JACIBX010000001.1"/>
</dbReference>
<organism evidence="2 3">
    <name type="scientific">Limimaricola variabilis</name>
    <dbReference type="NCBI Taxonomy" id="1492771"/>
    <lineage>
        <taxon>Bacteria</taxon>
        <taxon>Pseudomonadati</taxon>
        <taxon>Pseudomonadota</taxon>
        <taxon>Alphaproteobacteria</taxon>
        <taxon>Rhodobacterales</taxon>
        <taxon>Paracoccaceae</taxon>
        <taxon>Limimaricola</taxon>
    </lineage>
</organism>
<accession>A0ABR6HJ90</accession>
<keyword evidence="1" id="KW-1133">Transmembrane helix</keyword>
<feature type="transmembrane region" description="Helical" evidence="1">
    <location>
        <begin position="31"/>
        <end position="52"/>
    </location>
</feature>
<keyword evidence="1" id="KW-0812">Transmembrane</keyword>
<proteinExistence type="predicted"/>
<evidence type="ECO:0000313" key="3">
    <source>
        <dbReference type="Proteomes" id="UP000576152"/>
    </source>
</evidence>
<gene>
    <name evidence="2" type="ORF">FHS00_000100</name>
</gene>
<keyword evidence="3" id="KW-1185">Reference proteome</keyword>
<sequence>MTLARTLRVQQHRLGRSVPKPHHTGSNIMKAWGIAVLRGGISVIALMVAFRLAEATEWSWFAWFAALSLAGMVVEVLLRRLLRPHK</sequence>
<evidence type="ECO:0000256" key="1">
    <source>
        <dbReference type="SAM" id="Phobius"/>
    </source>
</evidence>
<protein>
    <submittedName>
        <fullName evidence="2">Uncharacterized protein</fullName>
    </submittedName>
</protein>
<reference evidence="2 3" key="1">
    <citation type="submission" date="2020-08" db="EMBL/GenBank/DDBJ databases">
        <title>Genomic Encyclopedia of Type Strains, Phase III (KMG-III): the genomes of soil and plant-associated and newly described type strains.</title>
        <authorList>
            <person name="Whitman W."/>
        </authorList>
    </citation>
    <scope>NUCLEOTIDE SEQUENCE [LARGE SCALE GENOMIC DNA]</scope>
    <source>
        <strain evidence="2 3">CECT 8572</strain>
    </source>
</reference>
<dbReference type="EMBL" id="JACIBX010000001">
    <property type="protein sequence ID" value="MBB3710547.1"/>
    <property type="molecule type" value="Genomic_DNA"/>
</dbReference>
<comment type="caution">
    <text evidence="2">The sequence shown here is derived from an EMBL/GenBank/DDBJ whole genome shotgun (WGS) entry which is preliminary data.</text>
</comment>
<feature type="transmembrane region" description="Helical" evidence="1">
    <location>
        <begin position="58"/>
        <end position="78"/>
    </location>
</feature>
<keyword evidence="1" id="KW-0472">Membrane</keyword>
<name>A0ABR6HJ90_9RHOB</name>